<evidence type="ECO:0000313" key="3">
    <source>
        <dbReference type="Proteomes" id="UP000295543"/>
    </source>
</evidence>
<evidence type="ECO:0000313" key="2">
    <source>
        <dbReference type="EMBL" id="TDK29178.1"/>
    </source>
</evidence>
<dbReference type="SMART" id="SM00894">
    <property type="entry name" value="Excalibur"/>
    <property type="match status" value="1"/>
</dbReference>
<dbReference type="EMBL" id="SMTG01000007">
    <property type="protein sequence ID" value="TDK29178.1"/>
    <property type="molecule type" value="Genomic_DNA"/>
</dbReference>
<keyword evidence="3" id="KW-1185">Reference proteome</keyword>
<name>A0A4R5U5G2_9GAMM</name>
<protein>
    <submittedName>
        <fullName evidence="2">Excalibur calcium-binding domain-containing protein</fullName>
    </submittedName>
</protein>
<comment type="caution">
    <text evidence="2">The sequence shown here is derived from an EMBL/GenBank/DDBJ whole genome shotgun (WGS) entry which is preliminary data.</text>
</comment>
<sequence length="97" mass="10785">MRTLIIWLLIAAAAWAGWRHFFAPDPTLTEPLAPIASPTPAANRVLPKPAQSFQCDGRQHCSQMRSCEEATFFIRNCPNTKMDGDHDGVPCESQWCG</sequence>
<dbReference type="InterPro" id="IPR008613">
    <property type="entry name" value="Excalibur_Ca-bd_domain"/>
</dbReference>
<organism evidence="2 3">
    <name type="scientific">Luteimonas terrae</name>
    <dbReference type="NCBI Taxonomy" id="1530191"/>
    <lineage>
        <taxon>Bacteria</taxon>
        <taxon>Pseudomonadati</taxon>
        <taxon>Pseudomonadota</taxon>
        <taxon>Gammaproteobacteria</taxon>
        <taxon>Lysobacterales</taxon>
        <taxon>Lysobacteraceae</taxon>
        <taxon>Luteimonas</taxon>
    </lineage>
</organism>
<feature type="domain" description="Excalibur calcium-binding" evidence="1">
    <location>
        <begin position="57"/>
        <end position="92"/>
    </location>
</feature>
<accession>A0A4R5U5G2</accession>
<dbReference type="OrthoDB" id="72963at2"/>
<gene>
    <name evidence="2" type="ORF">E2F49_14655</name>
</gene>
<evidence type="ECO:0000259" key="1">
    <source>
        <dbReference type="SMART" id="SM00894"/>
    </source>
</evidence>
<dbReference type="AlphaFoldDB" id="A0A4R5U5G2"/>
<dbReference type="RefSeq" id="WP_133394578.1">
    <property type="nucleotide sequence ID" value="NZ_SMTG01000007.1"/>
</dbReference>
<dbReference type="Proteomes" id="UP000295543">
    <property type="component" value="Unassembled WGS sequence"/>
</dbReference>
<dbReference type="Pfam" id="PF05901">
    <property type="entry name" value="Excalibur"/>
    <property type="match status" value="1"/>
</dbReference>
<proteinExistence type="predicted"/>
<reference evidence="2 3" key="1">
    <citation type="submission" date="2019-03" db="EMBL/GenBank/DDBJ databases">
        <title>Luteimonas zhaokaii sp.nov., isolated from the rectal contents of Plateau pika in Yushu, Qinghai Province, China.</title>
        <authorList>
            <person name="Zhang G."/>
        </authorList>
    </citation>
    <scope>NUCLEOTIDE SEQUENCE [LARGE SCALE GENOMIC DNA]</scope>
    <source>
        <strain evidence="2 3">THG-MD21</strain>
    </source>
</reference>